<accession>A0ABY8N4F6</accession>
<evidence type="ECO:0000313" key="2">
    <source>
        <dbReference type="Proteomes" id="UP001232117"/>
    </source>
</evidence>
<dbReference type="RefSeq" id="WP_264532856.1">
    <property type="nucleotide sequence ID" value="NZ_CP092332.1"/>
</dbReference>
<sequence>MKLLHGNISIATVKGGLLRSKIALLCFISMFFYNCKAQEFTNENLRHLKSTHQIKSGLINELIIRVENKKELFNKKSDCVYLNFKKKSKKDFIIYASYLTFYDCKILDYNSNGKLKGYINHNDKTIFLYGDIDNMFFIKNNVKVENVMKLSYKVDKLHPPLVLDINYLEFFIKDNVLMEK</sequence>
<proteinExistence type="predicted"/>
<protein>
    <submittedName>
        <fullName evidence="1">Uncharacterized protein</fullName>
    </submittedName>
</protein>
<gene>
    <name evidence="1" type="ORF">MG292_10085</name>
</gene>
<dbReference type="EMBL" id="CP092332">
    <property type="protein sequence ID" value="WGK94417.1"/>
    <property type="molecule type" value="Genomic_DNA"/>
</dbReference>
<reference evidence="1 2" key="1">
    <citation type="submission" date="2022-02" db="EMBL/GenBank/DDBJ databases">
        <authorList>
            <person name="Cha I.-T."/>
            <person name="Lee K.-E."/>
            <person name="Park S.-J."/>
        </authorList>
    </citation>
    <scope>NUCLEOTIDE SEQUENCE [LARGE SCALE GENOMIC DNA]</scope>
    <source>
        <strain evidence="1 2">K3R-10</strain>
    </source>
</reference>
<keyword evidence="2" id="KW-1185">Reference proteome</keyword>
<name>A0ABY8N4F6_9FLAO</name>
<dbReference type="Proteomes" id="UP001232117">
    <property type="component" value="Chromosome"/>
</dbReference>
<reference evidence="1 2" key="2">
    <citation type="submission" date="2023-06" db="EMBL/GenBank/DDBJ databases">
        <title>Complete Genome Sequence of Flavobacterium keumense K3R-10.</title>
        <authorList>
            <person name="Jeong H."/>
            <person name="Jhang S.Y."/>
            <person name="Kim J.N."/>
        </authorList>
    </citation>
    <scope>NUCLEOTIDE SEQUENCE [LARGE SCALE GENOMIC DNA]</scope>
    <source>
        <strain evidence="1 2">K3R-10</strain>
    </source>
</reference>
<evidence type="ECO:0000313" key="1">
    <source>
        <dbReference type="EMBL" id="WGK94417.1"/>
    </source>
</evidence>
<organism evidence="1 2">
    <name type="scientific">Flavobacterium keumense</name>
    <dbReference type="NCBI Taxonomy" id="1306518"/>
    <lineage>
        <taxon>Bacteria</taxon>
        <taxon>Pseudomonadati</taxon>
        <taxon>Bacteroidota</taxon>
        <taxon>Flavobacteriia</taxon>
        <taxon>Flavobacteriales</taxon>
        <taxon>Flavobacteriaceae</taxon>
        <taxon>Flavobacterium</taxon>
    </lineage>
</organism>